<dbReference type="EMBL" id="JBHSBH010000007">
    <property type="protein sequence ID" value="MFC3996487.1"/>
    <property type="molecule type" value="Genomic_DNA"/>
</dbReference>
<dbReference type="RefSeq" id="WP_378532574.1">
    <property type="nucleotide sequence ID" value="NZ_JBHSBH010000007.1"/>
</dbReference>
<comment type="caution">
    <text evidence="4">The sequence shown here is derived from an EMBL/GenBank/DDBJ whole genome shotgun (WGS) entry which is preliminary data.</text>
</comment>
<gene>
    <name evidence="4" type="ORF">ACFOVU_11200</name>
</gene>
<dbReference type="PANTHER" id="PTHR48106">
    <property type="entry name" value="QUINONE OXIDOREDUCTASE PIG3-RELATED"/>
    <property type="match status" value="1"/>
</dbReference>
<dbReference type="PANTHER" id="PTHR48106:SF13">
    <property type="entry name" value="QUINONE OXIDOREDUCTASE-RELATED"/>
    <property type="match status" value="1"/>
</dbReference>
<evidence type="ECO:0000259" key="3">
    <source>
        <dbReference type="SMART" id="SM00829"/>
    </source>
</evidence>
<dbReference type="Pfam" id="PF13602">
    <property type="entry name" value="ADH_zinc_N_2"/>
    <property type="match status" value="1"/>
</dbReference>
<protein>
    <submittedName>
        <fullName evidence="4">Zinc-binding dehydrogenase</fullName>
    </submittedName>
</protein>
<organism evidence="4 5">
    <name type="scientific">Nocardiopsis sediminis</name>
    <dbReference type="NCBI Taxonomy" id="1778267"/>
    <lineage>
        <taxon>Bacteria</taxon>
        <taxon>Bacillati</taxon>
        <taxon>Actinomycetota</taxon>
        <taxon>Actinomycetes</taxon>
        <taxon>Streptosporangiales</taxon>
        <taxon>Nocardiopsidaceae</taxon>
        <taxon>Nocardiopsis</taxon>
    </lineage>
</organism>
<evidence type="ECO:0000313" key="5">
    <source>
        <dbReference type="Proteomes" id="UP001595847"/>
    </source>
</evidence>
<keyword evidence="5" id="KW-1185">Reference proteome</keyword>
<feature type="domain" description="Enoyl reductase (ER)" evidence="3">
    <location>
        <begin position="10"/>
        <end position="321"/>
    </location>
</feature>
<reference evidence="5" key="1">
    <citation type="journal article" date="2019" name="Int. J. Syst. Evol. Microbiol.">
        <title>The Global Catalogue of Microorganisms (GCM) 10K type strain sequencing project: providing services to taxonomists for standard genome sequencing and annotation.</title>
        <authorList>
            <consortium name="The Broad Institute Genomics Platform"/>
            <consortium name="The Broad Institute Genome Sequencing Center for Infectious Disease"/>
            <person name="Wu L."/>
            <person name="Ma J."/>
        </authorList>
    </citation>
    <scope>NUCLEOTIDE SEQUENCE [LARGE SCALE GENOMIC DNA]</scope>
    <source>
        <strain evidence="5">TBRC 1826</strain>
    </source>
</reference>
<dbReference type="InterPro" id="IPR011032">
    <property type="entry name" value="GroES-like_sf"/>
</dbReference>
<dbReference type="Pfam" id="PF08240">
    <property type="entry name" value="ADH_N"/>
    <property type="match status" value="1"/>
</dbReference>
<sequence>MRAVEVARFGEPEVLAVGEVADPVAGDGQVVIATEVADVLFLDVKLRQGWGGEYFPLTPPYIPGAGVVGRVRSVGGGVDPAWVGRRVAASTIGFSGYAEQALAPVEGLAAVPDELEPAVAAALTHDGRTAMGVFDRAPASAGDNVLVIAAAGGLGIALDQLAGAAGGRVIAAARGERKLDLARELGAAEAVDYSGPGWIDRVRAATGGAGLDIVYDGAGGELGGAAFAATADGGVFSAHGLASGQAATVDPAEAERRGITMLGIQDASFGPAEGRRLMERAFTEAAKGHLRPVIGATFPLDKAAEAHAAVESREVVGKTLLVV</sequence>
<dbReference type="InterPro" id="IPR013154">
    <property type="entry name" value="ADH-like_N"/>
</dbReference>
<proteinExistence type="predicted"/>
<dbReference type="InterPro" id="IPR020843">
    <property type="entry name" value="ER"/>
</dbReference>
<dbReference type="Gene3D" id="3.90.180.10">
    <property type="entry name" value="Medium-chain alcohol dehydrogenases, catalytic domain"/>
    <property type="match status" value="1"/>
</dbReference>
<accession>A0ABV8FK38</accession>
<dbReference type="InterPro" id="IPR036291">
    <property type="entry name" value="NAD(P)-bd_dom_sf"/>
</dbReference>
<keyword evidence="2" id="KW-0560">Oxidoreductase</keyword>
<evidence type="ECO:0000256" key="2">
    <source>
        <dbReference type="ARBA" id="ARBA00023002"/>
    </source>
</evidence>
<dbReference type="SUPFAM" id="SSF51735">
    <property type="entry name" value="NAD(P)-binding Rossmann-fold domains"/>
    <property type="match status" value="1"/>
</dbReference>
<dbReference type="SUPFAM" id="SSF50129">
    <property type="entry name" value="GroES-like"/>
    <property type="match status" value="1"/>
</dbReference>
<evidence type="ECO:0000313" key="4">
    <source>
        <dbReference type="EMBL" id="MFC3996487.1"/>
    </source>
</evidence>
<evidence type="ECO:0000256" key="1">
    <source>
        <dbReference type="ARBA" id="ARBA00022857"/>
    </source>
</evidence>
<name>A0ABV8FK38_9ACTN</name>
<keyword evidence="1" id="KW-0521">NADP</keyword>
<dbReference type="SMART" id="SM00829">
    <property type="entry name" value="PKS_ER"/>
    <property type="match status" value="1"/>
</dbReference>
<dbReference type="Gene3D" id="3.40.50.720">
    <property type="entry name" value="NAD(P)-binding Rossmann-like Domain"/>
    <property type="match status" value="1"/>
</dbReference>
<dbReference type="Proteomes" id="UP001595847">
    <property type="component" value="Unassembled WGS sequence"/>
</dbReference>